<comment type="function">
    <text evidence="1 11">Assembles around the rod to form the L-ring and probably protects the motor/basal body from shearing forces during rotation.</text>
</comment>
<dbReference type="PANTHER" id="PTHR34933">
    <property type="entry name" value="FLAGELLAR L-RING PROTEIN"/>
    <property type="match status" value="1"/>
</dbReference>
<gene>
    <name evidence="11 12" type="primary">flgH</name>
    <name evidence="12" type="ORF">V6255_13510</name>
</gene>
<keyword evidence="8 11" id="KW-0975">Bacterial flagellum</keyword>
<evidence type="ECO:0000256" key="6">
    <source>
        <dbReference type="ARBA" id="ARBA00023136"/>
    </source>
</evidence>
<proteinExistence type="inferred from homology"/>
<dbReference type="HAMAP" id="MF_00415">
    <property type="entry name" value="FlgH"/>
    <property type="match status" value="1"/>
</dbReference>
<evidence type="ECO:0000256" key="4">
    <source>
        <dbReference type="ARBA" id="ARBA00011439"/>
    </source>
</evidence>
<comment type="subunit">
    <text evidence="4 11">The basal body constitutes a major portion of the flagellar organelle and consists of four rings (L,P,S, and M) mounted on a central rod.</text>
</comment>
<evidence type="ECO:0000256" key="8">
    <source>
        <dbReference type="ARBA" id="ARBA00023143"/>
    </source>
</evidence>
<keyword evidence="10 11" id="KW-0449">Lipoprotein</keyword>
<evidence type="ECO:0000256" key="3">
    <source>
        <dbReference type="ARBA" id="ARBA00006929"/>
    </source>
</evidence>
<evidence type="ECO:0000256" key="1">
    <source>
        <dbReference type="ARBA" id="ARBA00002591"/>
    </source>
</evidence>
<comment type="caution">
    <text evidence="12">The sequence shown here is derived from an EMBL/GenBank/DDBJ whole genome shotgun (WGS) entry which is preliminary data.</text>
</comment>
<evidence type="ECO:0000256" key="5">
    <source>
        <dbReference type="ARBA" id="ARBA00022729"/>
    </source>
</evidence>
<dbReference type="Pfam" id="PF02107">
    <property type="entry name" value="FlgH"/>
    <property type="match status" value="1"/>
</dbReference>
<keyword evidence="9 11" id="KW-0998">Cell outer membrane</keyword>
<evidence type="ECO:0000256" key="10">
    <source>
        <dbReference type="ARBA" id="ARBA00023288"/>
    </source>
</evidence>
<accession>A0ABU9HE21</accession>
<dbReference type="RefSeq" id="WP_341628635.1">
    <property type="nucleotide sequence ID" value="NZ_JBAKBA010000034.1"/>
</dbReference>
<dbReference type="PRINTS" id="PR01008">
    <property type="entry name" value="FLGLRINGFLGH"/>
</dbReference>
<organism evidence="12 13">
    <name type="scientific">Psychromonas arctica</name>
    <dbReference type="NCBI Taxonomy" id="168275"/>
    <lineage>
        <taxon>Bacteria</taxon>
        <taxon>Pseudomonadati</taxon>
        <taxon>Pseudomonadota</taxon>
        <taxon>Gammaproteobacteria</taxon>
        <taxon>Alteromonadales</taxon>
        <taxon>Psychromonadaceae</taxon>
        <taxon>Psychromonas</taxon>
    </lineage>
</organism>
<keyword evidence="7" id="KW-0564">Palmitate</keyword>
<sequence length="225" mass="24383">MKSILILFSLLSIVGCTSLPNEQVKNDPEYSPVEPVEADLNVIPTGSLFQHSYANNLYSDIKAHRIGDIITVYLEESTSAKKQAGTSLDKSNSYNVNVDTVTLPGGRSIPAFGFGGGITQDSAFSGDSDTDQSNSLQGSITVNVTRVLSNGNLEIRGEKWLMLNNGEEFVRIKGVIRSEDVSSDNSVSSTHVANARIQYGGTGDFANTQRQGWLTSFFSGPYWPF</sequence>
<reference evidence="12 13" key="1">
    <citation type="submission" date="2024-02" db="EMBL/GenBank/DDBJ databases">
        <title>Bacteria isolated from the canopy kelp, Nereocystis luetkeana.</title>
        <authorList>
            <person name="Pfister C.A."/>
            <person name="Younker I.T."/>
            <person name="Light S.H."/>
        </authorList>
    </citation>
    <scope>NUCLEOTIDE SEQUENCE [LARGE SCALE GENOMIC DNA]</scope>
    <source>
        <strain evidence="12 13">TI.2.07</strain>
    </source>
</reference>
<keyword evidence="12" id="KW-0969">Cilium</keyword>
<dbReference type="EMBL" id="JBAKBA010000034">
    <property type="protein sequence ID" value="MEL0660154.1"/>
    <property type="molecule type" value="Genomic_DNA"/>
</dbReference>
<evidence type="ECO:0000256" key="9">
    <source>
        <dbReference type="ARBA" id="ARBA00023237"/>
    </source>
</evidence>
<evidence type="ECO:0000256" key="2">
    <source>
        <dbReference type="ARBA" id="ARBA00004635"/>
    </source>
</evidence>
<comment type="similarity">
    <text evidence="3 11">Belongs to the FlgH family.</text>
</comment>
<dbReference type="Proteomes" id="UP001366060">
    <property type="component" value="Unassembled WGS sequence"/>
</dbReference>
<keyword evidence="12" id="KW-0282">Flagellum</keyword>
<dbReference type="PANTHER" id="PTHR34933:SF1">
    <property type="entry name" value="FLAGELLAR L-RING PROTEIN"/>
    <property type="match status" value="1"/>
</dbReference>
<evidence type="ECO:0000256" key="7">
    <source>
        <dbReference type="ARBA" id="ARBA00023139"/>
    </source>
</evidence>
<evidence type="ECO:0000313" key="13">
    <source>
        <dbReference type="Proteomes" id="UP001366060"/>
    </source>
</evidence>
<dbReference type="NCBIfam" id="NF001304">
    <property type="entry name" value="PRK00249.1-4"/>
    <property type="match status" value="1"/>
</dbReference>
<comment type="subcellular location">
    <subcellularLocation>
        <location evidence="11">Cell outer membrane</location>
        <topology evidence="11">Lipid-anchor</topology>
    </subcellularLocation>
    <subcellularLocation>
        <location evidence="11">Bacterial flagellum basal body</location>
    </subcellularLocation>
    <subcellularLocation>
        <location evidence="2">Membrane</location>
        <topology evidence="2">Lipid-anchor</topology>
    </subcellularLocation>
</comment>
<keyword evidence="13" id="KW-1185">Reference proteome</keyword>
<protein>
    <recommendedName>
        <fullName evidence="11">Flagellar L-ring protein</fullName>
    </recommendedName>
    <alternativeName>
        <fullName evidence="11">Basal body L-ring protein</fullName>
    </alternativeName>
</protein>
<dbReference type="PROSITE" id="PS51257">
    <property type="entry name" value="PROKAR_LIPOPROTEIN"/>
    <property type="match status" value="1"/>
</dbReference>
<keyword evidence="5 11" id="KW-0732">Signal</keyword>
<dbReference type="InterPro" id="IPR000527">
    <property type="entry name" value="Flag_Lring"/>
</dbReference>
<keyword evidence="12" id="KW-0966">Cell projection</keyword>
<keyword evidence="6 11" id="KW-0472">Membrane</keyword>
<evidence type="ECO:0000313" key="12">
    <source>
        <dbReference type="EMBL" id="MEL0660154.1"/>
    </source>
</evidence>
<name>A0ABU9HE21_9GAMM</name>
<evidence type="ECO:0000256" key="11">
    <source>
        <dbReference type="HAMAP-Rule" id="MF_00415"/>
    </source>
</evidence>